<dbReference type="Gene3D" id="3.30.160.540">
    <property type="match status" value="1"/>
</dbReference>
<comment type="similarity">
    <text evidence="1 7">Belongs to the MinC family.</text>
</comment>
<feature type="domain" description="Septum formation inhibitor MinC N-terminal" evidence="9">
    <location>
        <begin position="6"/>
        <end position="74"/>
    </location>
</feature>
<dbReference type="GO" id="GO:0000917">
    <property type="term" value="P:division septum assembly"/>
    <property type="evidence" value="ECO:0007669"/>
    <property type="project" value="UniProtKB-KW"/>
</dbReference>
<sequence length="241" mass="26324">MKKESVNIKGTINGLVICIDPETELGTIKADLEAKILASPGFFKNAKFKIFAGERYDPSIFSELEQLCCSHGMIHAPAIPWPPETNNVSNQVRAALQESAAGLHSRGFQTTDSPLPVNRNSALLEDTLLIHRNLRSGQKLHYHGNLVVLGDVNPGAEICAGGDIIVMGVLRGIAHAGAAGNENAIILAYRLEPTQLRIADKITRPPEKDTRATQPELARLSGNQMIIEPYRSQKNYWEVIA</sequence>
<gene>
    <name evidence="7" type="primary">minC</name>
    <name evidence="10" type="ORF">Tfer_0297</name>
</gene>
<reference evidence="11" key="1">
    <citation type="submission" date="2015-07" db="EMBL/GenBank/DDBJ databases">
        <title>Complete Genome of Thermincola ferriacetica strain Z-0001T.</title>
        <authorList>
            <person name="Lusk B."/>
            <person name="Badalamenti J.P."/>
            <person name="Parameswaran P."/>
            <person name="Bond D.R."/>
            <person name="Torres C.I."/>
        </authorList>
    </citation>
    <scope>NUCLEOTIDE SEQUENCE [LARGE SCALE GENOMIC DNA]</scope>
    <source>
        <strain evidence="11">Z-0001</strain>
    </source>
</reference>
<dbReference type="SUPFAM" id="SSF63848">
    <property type="entry name" value="Cell-division inhibitor MinC, C-terminal domain"/>
    <property type="match status" value="1"/>
</dbReference>
<comment type="subunit">
    <text evidence="6 7">Interacts with MinD and FtsZ.</text>
</comment>
<name>A0A0L6W757_9FIRM</name>
<evidence type="ECO:0000256" key="5">
    <source>
        <dbReference type="ARBA" id="ARBA00025606"/>
    </source>
</evidence>
<dbReference type="InterPro" id="IPR007874">
    <property type="entry name" value="MinC_N"/>
</dbReference>
<dbReference type="Gene3D" id="2.160.20.70">
    <property type="match status" value="1"/>
</dbReference>
<keyword evidence="2 7" id="KW-0132">Cell division</keyword>
<dbReference type="GO" id="GO:1901891">
    <property type="term" value="P:regulation of cell septum assembly"/>
    <property type="evidence" value="ECO:0007669"/>
    <property type="project" value="InterPro"/>
</dbReference>
<dbReference type="PATRIC" id="fig|281456.6.peg.312"/>
<evidence type="ECO:0000256" key="3">
    <source>
        <dbReference type="ARBA" id="ARBA00023210"/>
    </source>
</evidence>
<feature type="domain" description="Septum formation inhibitor MinC C-terminal" evidence="8">
    <location>
        <begin position="130"/>
        <end position="228"/>
    </location>
</feature>
<comment type="function">
    <text evidence="5 7">Cell division inhibitor that blocks the formation of polar Z ring septums. Rapidly oscillates between the poles of the cell to destabilize FtsZ filaments that have formed before they mature into polar Z rings. Prevents FtsZ polymerization.</text>
</comment>
<organism evidence="10 11">
    <name type="scientific">Thermincola ferriacetica</name>
    <dbReference type="NCBI Taxonomy" id="281456"/>
    <lineage>
        <taxon>Bacteria</taxon>
        <taxon>Bacillati</taxon>
        <taxon>Bacillota</taxon>
        <taxon>Clostridia</taxon>
        <taxon>Eubacteriales</taxon>
        <taxon>Thermincolaceae</taxon>
        <taxon>Thermincola</taxon>
    </lineage>
</organism>
<evidence type="ECO:0000313" key="11">
    <source>
        <dbReference type="Proteomes" id="UP000037175"/>
    </source>
</evidence>
<evidence type="ECO:0000256" key="4">
    <source>
        <dbReference type="ARBA" id="ARBA00023306"/>
    </source>
</evidence>
<evidence type="ECO:0000259" key="9">
    <source>
        <dbReference type="Pfam" id="PF05209"/>
    </source>
</evidence>
<dbReference type="Proteomes" id="UP000037175">
    <property type="component" value="Unassembled WGS sequence"/>
</dbReference>
<dbReference type="EMBL" id="LGTE01000001">
    <property type="protein sequence ID" value="KNZ71218.1"/>
    <property type="molecule type" value="Genomic_DNA"/>
</dbReference>
<dbReference type="HAMAP" id="MF_00267">
    <property type="entry name" value="MinC"/>
    <property type="match status" value="1"/>
</dbReference>
<dbReference type="InterPro" id="IPR013033">
    <property type="entry name" value="MinC"/>
</dbReference>
<evidence type="ECO:0000259" key="8">
    <source>
        <dbReference type="Pfam" id="PF03775"/>
    </source>
</evidence>
<dbReference type="Pfam" id="PF03775">
    <property type="entry name" value="MinC_C"/>
    <property type="match status" value="1"/>
</dbReference>
<dbReference type="InterPro" id="IPR036145">
    <property type="entry name" value="MinC_C_sf"/>
</dbReference>
<comment type="caution">
    <text evidence="10">The sequence shown here is derived from an EMBL/GenBank/DDBJ whole genome shotgun (WGS) entry which is preliminary data.</text>
</comment>
<dbReference type="PANTHER" id="PTHR34108:SF1">
    <property type="entry name" value="SEPTUM SITE-DETERMINING PROTEIN MINC"/>
    <property type="match status" value="1"/>
</dbReference>
<evidence type="ECO:0000256" key="6">
    <source>
        <dbReference type="ARBA" id="ARBA00046874"/>
    </source>
</evidence>
<proteinExistence type="inferred from homology"/>
<keyword evidence="3 7" id="KW-0717">Septation</keyword>
<evidence type="ECO:0000256" key="2">
    <source>
        <dbReference type="ARBA" id="ARBA00022618"/>
    </source>
</evidence>
<evidence type="ECO:0000256" key="7">
    <source>
        <dbReference type="HAMAP-Rule" id="MF_00267"/>
    </source>
</evidence>
<dbReference type="InterPro" id="IPR016098">
    <property type="entry name" value="CAP/MinC_C"/>
</dbReference>
<keyword evidence="4 7" id="KW-0131">Cell cycle</keyword>
<keyword evidence="11" id="KW-1185">Reference proteome</keyword>
<dbReference type="Pfam" id="PF05209">
    <property type="entry name" value="MinC_N"/>
    <property type="match status" value="1"/>
</dbReference>
<dbReference type="GO" id="GO:0051302">
    <property type="term" value="P:regulation of cell division"/>
    <property type="evidence" value="ECO:0007669"/>
    <property type="project" value="InterPro"/>
</dbReference>
<evidence type="ECO:0000256" key="1">
    <source>
        <dbReference type="ARBA" id="ARBA00006291"/>
    </source>
</evidence>
<evidence type="ECO:0000313" key="10">
    <source>
        <dbReference type="EMBL" id="KNZ71218.1"/>
    </source>
</evidence>
<dbReference type="AlphaFoldDB" id="A0A0L6W757"/>
<dbReference type="RefSeq" id="WP_083436700.1">
    <property type="nucleotide sequence ID" value="NZ_LGTE01000001.1"/>
</dbReference>
<dbReference type="PANTHER" id="PTHR34108">
    <property type="entry name" value="SEPTUM SITE-DETERMINING PROTEIN MINC"/>
    <property type="match status" value="1"/>
</dbReference>
<dbReference type="NCBIfam" id="TIGR01222">
    <property type="entry name" value="minC"/>
    <property type="match status" value="1"/>
</dbReference>
<dbReference type="InterPro" id="IPR005526">
    <property type="entry name" value="Septum_form_inhib_MinC_C"/>
</dbReference>
<accession>A0A0L6W757</accession>
<dbReference type="GO" id="GO:0000902">
    <property type="term" value="P:cell morphogenesis"/>
    <property type="evidence" value="ECO:0007669"/>
    <property type="project" value="InterPro"/>
</dbReference>
<protein>
    <recommendedName>
        <fullName evidence="7">Probable septum site-determining protein MinC</fullName>
    </recommendedName>
</protein>